<sequence>VSAEVSPRPNATDDWWNGVENEEVISFRFDGSEGGLFSGVFVPPPPRPFNLDDSATPDGLTTCDLCSWAWKQGNTFATDASLELPDQIGWVFSLVVVSIISAFVGAIIMIIVLHCRRLKSTSDSGTNRTISGEITRDISLRPPIDTPNDKEHISTIAPPNFPSLANISNNSVWCWLSKRSSSGPSQLDNIACSPAENHYTHMEESYNVGEALYAELDVESNSTNPAYQNSAYTDPDAQISSAPSSAYYSDLSVTPGPERAYEVVNLVTMTNWDNGINDRRSISARLAAISENVTVPSDYI</sequence>
<dbReference type="AlphaFoldDB" id="A0ABD2NAT9"/>
<proteinExistence type="predicted"/>
<evidence type="ECO:0000256" key="1">
    <source>
        <dbReference type="SAM" id="Phobius"/>
    </source>
</evidence>
<feature type="non-terminal residue" evidence="2">
    <location>
        <position position="1"/>
    </location>
</feature>
<evidence type="ECO:0000313" key="2">
    <source>
        <dbReference type="EMBL" id="KAL3275291.1"/>
    </source>
</evidence>
<evidence type="ECO:0000313" key="3">
    <source>
        <dbReference type="Proteomes" id="UP001516400"/>
    </source>
</evidence>
<dbReference type="Proteomes" id="UP001516400">
    <property type="component" value="Unassembled WGS sequence"/>
</dbReference>
<reference evidence="2 3" key="1">
    <citation type="journal article" date="2021" name="BMC Biol.">
        <title>Horizontally acquired antibacterial genes associated with adaptive radiation of ladybird beetles.</title>
        <authorList>
            <person name="Li H.S."/>
            <person name="Tang X.F."/>
            <person name="Huang Y.H."/>
            <person name="Xu Z.Y."/>
            <person name="Chen M.L."/>
            <person name="Du X.Y."/>
            <person name="Qiu B.Y."/>
            <person name="Chen P.T."/>
            <person name="Zhang W."/>
            <person name="Slipinski A."/>
            <person name="Escalona H.E."/>
            <person name="Waterhouse R.M."/>
            <person name="Zwick A."/>
            <person name="Pang H."/>
        </authorList>
    </citation>
    <scope>NUCLEOTIDE SEQUENCE [LARGE SCALE GENOMIC DNA]</scope>
    <source>
        <strain evidence="2">SYSU2018</strain>
    </source>
</reference>
<accession>A0ABD2NAT9</accession>
<keyword evidence="1" id="KW-0812">Transmembrane</keyword>
<feature type="transmembrane region" description="Helical" evidence="1">
    <location>
        <begin position="88"/>
        <end position="113"/>
    </location>
</feature>
<comment type="caution">
    <text evidence="2">The sequence shown here is derived from an EMBL/GenBank/DDBJ whole genome shotgun (WGS) entry which is preliminary data.</text>
</comment>
<organism evidence="2 3">
    <name type="scientific">Cryptolaemus montrouzieri</name>
    <dbReference type="NCBI Taxonomy" id="559131"/>
    <lineage>
        <taxon>Eukaryota</taxon>
        <taxon>Metazoa</taxon>
        <taxon>Ecdysozoa</taxon>
        <taxon>Arthropoda</taxon>
        <taxon>Hexapoda</taxon>
        <taxon>Insecta</taxon>
        <taxon>Pterygota</taxon>
        <taxon>Neoptera</taxon>
        <taxon>Endopterygota</taxon>
        <taxon>Coleoptera</taxon>
        <taxon>Polyphaga</taxon>
        <taxon>Cucujiformia</taxon>
        <taxon>Coccinelloidea</taxon>
        <taxon>Coccinellidae</taxon>
        <taxon>Scymninae</taxon>
        <taxon>Scymnini</taxon>
        <taxon>Cryptolaemus</taxon>
    </lineage>
</organism>
<keyword evidence="1" id="KW-1133">Transmembrane helix</keyword>
<keyword evidence="1" id="KW-0472">Membrane</keyword>
<gene>
    <name evidence="2" type="ORF">HHI36_020059</name>
</gene>
<dbReference type="EMBL" id="JABFTP020000083">
    <property type="protein sequence ID" value="KAL3275291.1"/>
    <property type="molecule type" value="Genomic_DNA"/>
</dbReference>
<name>A0ABD2NAT9_9CUCU</name>
<keyword evidence="3" id="KW-1185">Reference proteome</keyword>
<protein>
    <submittedName>
        <fullName evidence="2">Uncharacterized protein</fullName>
    </submittedName>
</protein>